<dbReference type="Gene3D" id="3.30.1330.60">
    <property type="entry name" value="OmpA-like domain"/>
    <property type="match status" value="1"/>
</dbReference>
<feature type="signal peptide" evidence="5">
    <location>
        <begin position="1"/>
        <end position="20"/>
    </location>
</feature>
<evidence type="ECO:0000313" key="7">
    <source>
        <dbReference type="EMBL" id="PSJ40192.1"/>
    </source>
</evidence>
<dbReference type="PROSITE" id="PS51257">
    <property type="entry name" value="PROKAR_LIPOPROTEIN"/>
    <property type="match status" value="1"/>
</dbReference>
<reference evidence="7 8" key="1">
    <citation type="submission" date="2018-03" db="EMBL/GenBank/DDBJ databases">
        <title>The draft genome of Zobellella sp. 59N8.</title>
        <authorList>
            <person name="Liu L."/>
            <person name="Li L."/>
            <person name="Zhang X."/>
            <person name="Liang L."/>
            <person name="Wang T."/>
        </authorList>
    </citation>
    <scope>NUCLEOTIDE SEQUENCE [LARGE SCALE GENOMIC DNA]</scope>
    <source>
        <strain evidence="7 8">59N8</strain>
    </source>
</reference>
<dbReference type="InterPro" id="IPR006665">
    <property type="entry name" value="OmpA-like"/>
</dbReference>
<keyword evidence="2 4" id="KW-0472">Membrane</keyword>
<evidence type="ECO:0000256" key="1">
    <source>
        <dbReference type="ARBA" id="ARBA00004442"/>
    </source>
</evidence>
<dbReference type="PRINTS" id="PR01021">
    <property type="entry name" value="OMPADOMAIN"/>
</dbReference>
<feature type="domain" description="OmpA-like" evidence="6">
    <location>
        <begin position="64"/>
        <end position="181"/>
    </location>
</feature>
<protein>
    <submittedName>
        <fullName evidence="7">OmpA family protein</fullName>
    </submittedName>
</protein>
<dbReference type="EMBL" id="PXYG01000015">
    <property type="protein sequence ID" value="PSJ40192.1"/>
    <property type="molecule type" value="Genomic_DNA"/>
</dbReference>
<comment type="subcellular location">
    <subcellularLocation>
        <location evidence="1">Cell outer membrane</location>
    </subcellularLocation>
</comment>
<dbReference type="InterPro" id="IPR050330">
    <property type="entry name" value="Bact_OuterMem_StrucFunc"/>
</dbReference>
<evidence type="ECO:0000313" key="8">
    <source>
        <dbReference type="Proteomes" id="UP000240243"/>
    </source>
</evidence>
<dbReference type="InterPro" id="IPR006664">
    <property type="entry name" value="OMP_bac"/>
</dbReference>
<dbReference type="RefSeq" id="WP_106731317.1">
    <property type="nucleotide sequence ID" value="NZ_PXYG01000015.1"/>
</dbReference>
<accession>A0A2P7QQG0</accession>
<dbReference type="PROSITE" id="PS51123">
    <property type="entry name" value="OMPA_2"/>
    <property type="match status" value="1"/>
</dbReference>
<proteinExistence type="predicted"/>
<gene>
    <name evidence="7" type="ORF">C7H85_19165</name>
</gene>
<evidence type="ECO:0000259" key="6">
    <source>
        <dbReference type="PROSITE" id="PS51123"/>
    </source>
</evidence>
<dbReference type="InterPro" id="IPR036737">
    <property type="entry name" value="OmpA-like_sf"/>
</dbReference>
<dbReference type="PANTHER" id="PTHR30329:SF21">
    <property type="entry name" value="LIPOPROTEIN YIAD-RELATED"/>
    <property type="match status" value="1"/>
</dbReference>
<dbReference type="CDD" id="cd07185">
    <property type="entry name" value="OmpA_C-like"/>
    <property type="match status" value="1"/>
</dbReference>
<feature type="chain" id="PRO_5015175242" evidence="5">
    <location>
        <begin position="21"/>
        <end position="195"/>
    </location>
</feature>
<evidence type="ECO:0000256" key="5">
    <source>
        <dbReference type="SAM" id="SignalP"/>
    </source>
</evidence>
<dbReference type="GO" id="GO:0009279">
    <property type="term" value="C:cell outer membrane"/>
    <property type="evidence" value="ECO:0007669"/>
    <property type="project" value="UniProtKB-SubCell"/>
</dbReference>
<keyword evidence="8" id="KW-1185">Reference proteome</keyword>
<dbReference type="SUPFAM" id="SSF103088">
    <property type="entry name" value="OmpA-like"/>
    <property type="match status" value="1"/>
</dbReference>
<keyword evidence="3" id="KW-0998">Cell outer membrane</keyword>
<dbReference type="OrthoDB" id="9805832at2"/>
<comment type="caution">
    <text evidence="7">The sequence shown here is derived from an EMBL/GenBank/DDBJ whole genome shotgun (WGS) entry which is preliminary data.</text>
</comment>
<keyword evidence="5" id="KW-0732">Signal</keyword>
<evidence type="ECO:0000256" key="4">
    <source>
        <dbReference type="PROSITE-ProRule" id="PRU00473"/>
    </source>
</evidence>
<dbReference type="PANTHER" id="PTHR30329">
    <property type="entry name" value="STATOR ELEMENT OF FLAGELLAR MOTOR COMPLEX"/>
    <property type="match status" value="1"/>
</dbReference>
<dbReference type="AlphaFoldDB" id="A0A2P7QQG0"/>
<evidence type="ECO:0000256" key="2">
    <source>
        <dbReference type="ARBA" id="ARBA00023136"/>
    </source>
</evidence>
<name>A0A2P7QQG0_9GAMM</name>
<dbReference type="Pfam" id="PF00691">
    <property type="entry name" value="OmpA"/>
    <property type="match status" value="1"/>
</dbReference>
<organism evidence="7 8">
    <name type="scientific">Zobellella endophytica</name>
    <dbReference type="NCBI Taxonomy" id="2116700"/>
    <lineage>
        <taxon>Bacteria</taxon>
        <taxon>Pseudomonadati</taxon>
        <taxon>Pseudomonadota</taxon>
        <taxon>Gammaproteobacteria</taxon>
        <taxon>Aeromonadales</taxon>
        <taxon>Aeromonadaceae</taxon>
        <taxon>Zobellella</taxon>
    </lineage>
</organism>
<dbReference type="Proteomes" id="UP000240243">
    <property type="component" value="Unassembled WGS sequence"/>
</dbReference>
<sequence>MKTWMLVALLLSLAGCTLTAEPEQETVAAYDLTDPDWDGVINAREQCADTPEGAEVDNDGCQGGMTQALRQDLMILFAHDSAVITPQYRNILEEMAAFMNEHPEQRLLLEGHASQVGAADYNVALSKRRAEAVRGALIEAGIGSARLDIIGYGETQPILMGEGEQAAAANRRVVGALTSSRDGIRMRWTVYSVEG</sequence>
<evidence type="ECO:0000256" key="3">
    <source>
        <dbReference type="ARBA" id="ARBA00023237"/>
    </source>
</evidence>